<proteinExistence type="predicted"/>
<sequence length="74" mass="7986">MTQPRGDDTERLVGDGELLARVRDGETGAFAELYTRHVDAARGLARQLVRGESEVDDAVAETFARVLAVLAPTC</sequence>
<protein>
    <submittedName>
        <fullName evidence="1">RNA polymerase sigma factor</fullName>
    </submittedName>
</protein>
<comment type="caution">
    <text evidence="1">The sequence shown here is derived from an EMBL/GenBank/DDBJ whole genome shotgun (WGS) entry which is preliminary data.</text>
</comment>
<gene>
    <name evidence="1" type="ORF">ACFQZU_21905</name>
</gene>
<accession>A0ABW3BN07</accession>
<name>A0ABW3BN07_9ACTN</name>
<dbReference type="EMBL" id="JBHTHR010001239">
    <property type="protein sequence ID" value="MFD0803953.1"/>
    <property type="molecule type" value="Genomic_DNA"/>
</dbReference>
<evidence type="ECO:0000313" key="1">
    <source>
        <dbReference type="EMBL" id="MFD0803953.1"/>
    </source>
</evidence>
<reference evidence="2" key="1">
    <citation type="journal article" date="2019" name="Int. J. Syst. Evol. Microbiol.">
        <title>The Global Catalogue of Microorganisms (GCM) 10K type strain sequencing project: providing services to taxonomists for standard genome sequencing and annotation.</title>
        <authorList>
            <consortium name="The Broad Institute Genomics Platform"/>
            <consortium name="The Broad Institute Genome Sequencing Center for Infectious Disease"/>
            <person name="Wu L."/>
            <person name="Ma J."/>
        </authorList>
    </citation>
    <scope>NUCLEOTIDE SEQUENCE [LARGE SCALE GENOMIC DNA]</scope>
    <source>
        <strain evidence="2">CCUG 63369</strain>
    </source>
</reference>
<evidence type="ECO:0000313" key="2">
    <source>
        <dbReference type="Proteomes" id="UP001596956"/>
    </source>
</evidence>
<dbReference type="Gene3D" id="1.10.1740.10">
    <property type="match status" value="1"/>
</dbReference>
<dbReference type="InterPro" id="IPR013325">
    <property type="entry name" value="RNA_pol_sigma_r2"/>
</dbReference>
<dbReference type="Proteomes" id="UP001596956">
    <property type="component" value="Unassembled WGS sequence"/>
</dbReference>
<organism evidence="1 2">
    <name type="scientific">Streptomonospora algeriensis</name>
    <dbReference type="NCBI Taxonomy" id="995084"/>
    <lineage>
        <taxon>Bacteria</taxon>
        <taxon>Bacillati</taxon>
        <taxon>Actinomycetota</taxon>
        <taxon>Actinomycetes</taxon>
        <taxon>Streptosporangiales</taxon>
        <taxon>Nocardiopsidaceae</taxon>
        <taxon>Streptomonospora</taxon>
    </lineage>
</organism>
<dbReference type="SUPFAM" id="SSF88946">
    <property type="entry name" value="Sigma2 domain of RNA polymerase sigma factors"/>
    <property type="match status" value="1"/>
</dbReference>
<keyword evidence="2" id="KW-1185">Reference proteome</keyword>